<evidence type="ECO:0000313" key="2">
    <source>
        <dbReference type="EMBL" id="PTQ35439.1"/>
    </source>
</evidence>
<keyword evidence="1" id="KW-1133">Transmembrane helix</keyword>
<evidence type="ECO:0000256" key="1">
    <source>
        <dbReference type="SAM" id="Phobius"/>
    </source>
</evidence>
<protein>
    <submittedName>
        <fullName evidence="2">Uncharacterized protein</fullName>
    </submittedName>
</protein>
<sequence length="177" mass="19901">MYVSSPQRKFQIQIRFSFRSSELSPGSKELGGVRFAATLGAVEQPKQQQILVLLLQSLFCVMSLLTFSVTLLSSFDSDVYTSSHVHDSFADKIIHEYLSEYVRTLFFCEVESVKSPLSSVSNVRKLELSSLPSSCVCRARRSHISIRIVYPSANLWHLVARAPEQISSNVMLHIVNS</sequence>
<dbReference type="Proteomes" id="UP000244005">
    <property type="component" value="Unassembled WGS sequence"/>
</dbReference>
<proteinExistence type="predicted"/>
<accession>A0A2R6WNK8</accession>
<keyword evidence="1" id="KW-0472">Membrane</keyword>
<evidence type="ECO:0000313" key="3">
    <source>
        <dbReference type="Proteomes" id="UP000244005"/>
    </source>
</evidence>
<organism evidence="2 3">
    <name type="scientific">Marchantia polymorpha</name>
    <name type="common">Common liverwort</name>
    <name type="synonym">Marchantia aquatica</name>
    <dbReference type="NCBI Taxonomy" id="3197"/>
    <lineage>
        <taxon>Eukaryota</taxon>
        <taxon>Viridiplantae</taxon>
        <taxon>Streptophyta</taxon>
        <taxon>Embryophyta</taxon>
        <taxon>Marchantiophyta</taxon>
        <taxon>Marchantiopsida</taxon>
        <taxon>Marchantiidae</taxon>
        <taxon>Marchantiales</taxon>
        <taxon>Marchantiaceae</taxon>
        <taxon>Marchantia</taxon>
    </lineage>
</organism>
<dbReference type="AlphaFoldDB" id="A0A2R6WNK8"/>
<reference evidence="3" key="1">
    <citation type="journal article" date="2017" name="Cell">
        <title>Insights into land plant evolution garnered from the Marchantia polymorpha genome.</title>
        <authorList>
            <person name="Bowman J.L."/>
            <person name="Kohchi T."/>
            <person name="Yamato K.T."/>
            <person name="Jenkins J."/>
            <person name="Shu S."/>
            <person name="Ishizaki K."/>
            <person name="Yamaoka S."/>
            <person name="Nishihama R."/>
            <person name="Nakamura Y."/>
            <person name="Berger F."/>
            <person name="Adam C."/>
            <person name="Aki S.S."/>
            <person name="Althoff F."/>
            <person name="Araki T."/>
            <person name="Arteaga-Vazquez M.A."/>
            <person name="Balasubrmanian S."/>
            <person name="Barry K."/>
            <person name="Bauer D."/>
            <person name="Boehm C.R."/>
            <person name="Briginshaw L."/>
            <person name="Caballero-Perez J."/>
            <person name="Catarino B."/>
            <person name="Chen F."/>
            <person name="Chiyoda S."/>
            <person name="Chovatia M."/>
            <person name="Davies K.M."/>
            <person name="Delmans M."/>
            <person name="Demura T."/>
            <person name="Dierschke T."/>
            <person name="Dolan L."/>
            <person name="Dorantes-Acosta A.E."/>
            <person name="Eklund D.M."/>
            <person name="Florent S.N."/>
            <person name="Flores-Sandoval E."/>
            <person name="Fujiyama A."/>
            <person name="Fukuzawa H."/>
            <person name="Galik B."/>
            <person name="Grimanelli D."/>
            <person name="Grimwood J."/>
            <person name="Grossniklaus U."/>
            <person name="Hamada T."/>
            <person name="Haseloff J."/>
            <person name="Hetherington A.J."/>
            <person name="Higo A."/>
            <person name="Hirakawa Y."/>
            <person name="Hundley H.N."/>
            <person name="Ikeda Y."/>
            <person name="Inoue K."/>
            <person name="Inoue S.I."/>
            <person name="Ishida S."/>
            <person name="Jia Q."/>
            <person name="Kakita M."/>
            <person name="Kanazawa T."/>
            <person name="Kawai Y."/>
            <person name="Kawashima T."/>
            <person name="Kennedy M."/>
            <person name="Kinose K."/>
            <person name="Kinoshita T."/>
            <person name="Kohara Y."/>
            <person name="Koide E."/>
            <person name="Komatsu K."/>
            <person name="Kopischke S."/>
            <person name="Kubo M."/>
            <person name="Kyozuka J."/>
            <person name="Lagercrantz U."/>
            <person name="Lin S.S."/>
            <person name="Lindquist E."/>
            <person name="Lipzen A.M."/>
            <person name="Lu C.W."/>
            <person name="De Luna E."/>
            <person name="Martienssen R.A."/>
            <person name="Minamino N."/>
            <person name="Mizutani M."/>
            <person name="Mizutani M."/>
            <person name="Mochizuki N."/>
            <person name="Monte I."/>
            <person name="Mosher R."/>
            <person name="Nagasaki H."/>
            <person name="Nakagami H."/>
            <person name="Naramoto S."/>
            <person name="Nishitani K."/>
            <person name="Ohtani M."/>
            <person name="Okamoto T."/>
            <person name="Okumura M."/>
            <person name="Phillips J."/>
            <person name="Pollak B."/>
            <person name="Reinders A."/>
            <person name="Rovekamp M."/>
            <person name="Sano R."/>
            <person name="Sawa S."/>
            <person name="Schmid M.W."/>
            <person name="Shirakawa M."/>
            <person name="Solano R."/>
            <person name="Spunde A."/>
            <person name="Suetsugu N."/>
            <person name="Sugano S."/>
            <person name="Sugiyama A."/>
            <person name="Sun R."/>
            <person name="Suzuki Y."/>
            <person name="Takenaka M."/>
            <person name="Takezawa D."/>
            <person name="Tomogane H."/>
            <person name="Tsuzuki M."/>
            <person name="Ueda T."/>
            <person name="Umeda M."/>
            <person name="Ward J.M."/>
            <person name="Watanabe Y."/>
            <person name="Yazaki K."/>
            <person name="Yokoyama R."/>
            <person name="Yoshitake Y."/>
            <person name="Yotsui I."/>
            <person name="Zachgo S."/>
            <person name="Schmutz J."/>
        </authorList>
    </citation>
    <scope>NUCLEOTIDE SEQUENCE [LARGE SCALE GENOMIC DNA]</scope>
    <source>
        <strain evidence="3">Tak-1</strain>
    </source>
</reference>
<keyword evidence="1" id="KW-0812">Transmembrane</keyword>
<keyword evidence="3" id="KW-1185">Reference proteome</keyword>
<feature type="transmembrane region" description="Helical" evidence="1">
    <location>
        <begin position="50"/>
        <end position="72"/>
    </location>
</feature>
<name>A0A2R6WNK8_MARPO</name>
<dbReference type="Gramene" id="Mp5g15540.1">
    <property type="protein sequence ID" value="Mp5g15540.1.cds1"/>
    <property type="gene ID" value="Mp5g15540"/>
</dbReference>
<dbReference type="EMBL" id="KZ772743">
    <property type="protein sequence ID" value="PTQ35439.1"/>
    <property type="molecule type" value="Genomic_DNA"/>
</dbReference>
<gene>
    <name evidence="2" type="ORF">MARPO_0071s0055</name>
</gene>